<dbReference type="GeneID" id="105270952"/>
<reference evidence="2" key="1">
    <citation type="submission" date="2025-08" db="UniProtKB">
        <authorList>
            <consortium name="RefSeq"/>
        </authorList>
    </citation>
    <scope>IDENTIFICATION</scope>
    <source>
        <strain evidence="2">USDA-PBARC FA_bdor</strain>
        <tissue evidence="2">Whole organism</tissue>
    </source>
</reference>
<keyword evidence="1" id="KW-1185">Reference proteome</keyword>
<name>A0A9R1THA8_9HYME</name>
<evidence type="ECO:0000313" key="2">
    <source>
        <dbReference type="RefSeq" id="XP_011310504.1"/>
    </source>
</evidence>
<sequence>MKRAYSMMDTPGETFNKVALVEGNLFPRGVELVNSYRATRSSPQDLVQLAMEIQKADDCIKANAHNKLHVIAEQMRFLQQQAQKVLQEAKEGHMLHHAACNFIKHPGKIYHLYEKSSGQTYFSILSPEEWGSTGPSQTFRGSYRLEYDNSWTPLAKTEAKDAELNLSEKYFSKNSILPIHPTDLMSIDS</sequence>
<dbReference type="Proteomes" id="UP000694866">
    <property type="component" value="Unplaced"/>
</dbReference>
<evidence type="ECO:0000313" key="1">
    <source>
        <dbReference type="Proteomes" id="UP000694866"/>
    </source>
</evidence>
<protein>
    <submittedName>
        <fullName evidence="2">Uncharacterized protein C1orf50 homolog</fullName>
    </submittedName>
</protein>
<dbReference type="OrthoDB" id="9995764at2759"/>
<accession>A0A9R1THA8</accession>
<dbReference type="Pfam" id="PF10504">
    <property type="entry name" value="DUF2452"/>
    <property type="match status" value="1"/>
</dbReference>
<organism evidence="1 2">
    <name type="scientific">Fopius arisanus</name>
    <dbReference type="NCBI Taxonomy" id="64838"/>
    <lineage>
        <taxon>Eukaryota</taxon>
        <taxon>Metazoa</taxon>
        <taxon>Ecdysozoa</taxon>
        <taxon>Arthropoda</taxon>
        <taxon>Hexapoda</taxon>
        <taxon>Insecta</taxon>
        <taxon>Pterygota</taxon>
        <taxon>Neoptera</taxon>
        <taxon>Endopterygota</taxon>
        <taxon>Hymenoptera</taxon>
        <taxon>Apocrita</taxon>
        <taxon>Ichneumonoidea</taxon>
        <taxon>Braconidae</taxon>
        <taxon>Opiinae</taxon>
        <taxon>Fopius</taxon>
    </lineage>
</organism>
<dbReference type="AlphaFoldDB" id="A0A9R1THA8"/>
<dbReference type="PANTHER" id="PTHR14553">
    <property type="entry name" value="UNCHARACTERIZED PROTEIN C1ORF50"/>
    <property type="match status" value="1"/>
</dbReference>
<dbReference type="PANTHER" id="PTHR14553:SF1">
    <property type="entry name" value="SIMILAR TO CHROMOSOME 1 OPEN READING FRAME 50"/>
    <property type="match status" value="1"/>
</dbReference>
<dbReference type="KEGG" id="fas:105270952"/>
<dbReference type="InterPro" id="IPR019534">
    <property type="entry name" value="DUF2452"/>
</dbReference>
<proteinExistence type="predicted"/>
<gene>
    <name evidence="2" type="primary">LOC105270952</name>
</gene>
<dbReference type="RefSeq" id="XP_011310504.1">
    <property type="nucleotide sequence ID" value="XM_011312202.1"/>
</dbReference>